<evidence type="ECO:0000256" key="2">
    <source>
        <dbReference type="ARBA" id="ARBA00022729"/>
    </source>
</evidence>
<accession>A0A1W0X8Q0</accession>
<evidence type="ECO:0000256" key="3">
    <source>
        <dbReference type="ARBA" id="ARBA00022737"/>
    </source>
</evidence>
<name>A0A1W0X8Q0_HYPEX</name>
<reference evidence="6" key="1">
    <citation type="submission" date="2017-01" db="EMBL/GenBank/DDBJ databases">
        <title>Comparative genomics of anhydrobiosis in the tardigrade Hypsibius dujardini.</title>
        <authorList>
            <person name="Yoshida Y."/>
            <person name="Koutsovoulos G."/>
            <person name="Laetsch D."/>
            <person name="Stevens L."/>
            <person name="Kumar S."/>
            <person name="Horikawa D."/>
            <person name="Ishino K."/>
            <person name="Komine S."/>
            <person name="Tomita M."/>
            <person name="Blaxter M."/>
            <person name="Arakawa K."/>
        </authorList>
    </citation>
    <scope>NUCLEOTIDE SEQUENCE [LARGE SCALE GENOMIC DNA]</scope>
    <source>
        <strain evidence="6">Z151</strain>
    </source>
</reference>
<dbReference type="InterPro" id="IPR050467">
    <property type="entry name" value="LRFN"/>
</dbReference>
<organism evidence="5 6">
    <name type="scientific">Hypsibius exemplaris</name>
    <name type="common">Freshwater tardigrade</name>
    <dbReference type="NCBI Taxonomy" id="2072580"/>
    <lineage>
        <taxon>Eukaryota</taxon>
        <taxon>Metazoa</taxon>
        <taxon>Ecdysozoa</taxon>
        <taxon>Tardigrada</taxon>
        <taxon>Eutardigrada</taxon>
        <taxon>Parachela</taxon>
        <taxon>Hypsibioidea</taxon>
        <taxon>Hypsibiidae</taxon>
        <taxon>Hypsibius</taxon>
    </lineage>
</organism>
<dbReference type="InterPro" id="IPR032675">
    <property type="entry name" value="LRR_dom_sf"/>
</dbReference>
<dbReference type="Pfam" id="PF13855">
    <property type="entry name" value="LRR_8"/>
    <property type="match status" value="3"/>
</dbReference>
<dbReference type="PROSITE" id="PS51450">
    <property type="entry name" value="LRR"/>
    <property type="match status" value="1"/>
</dbReference>
<dbReference type="FunFam" id="3.80.10.10:FF:001164">
    <property type="entry name" value="GH01279p"/>
    <property type="match status" value="1"/>
</dbReference>
<keyword evidence="3" id="KW-0677">Repeat</keyword>
<dbReference type="SMART" id="SM00369">
    <property type="entry name" value="LRR_TYP"/>
    <property type="match status" value="9"/>
</dbReference>
<keyword evidence="4" id="KW-0812">Transmembrane</keyword>
<keyword evidence="6" id="KW-1185">Reference proteome</keyword>
<keyword evidence="1" id="KW-0433">Leucine-rich repeat</keyword>
<dbReference type="Proteomes" id="UP000192578">
    <property type="component" value="Unassembled WGS sequence"/>
</dbReference>
<keyword evidence="4" id="KW-0472">Membrane</keyword>
<evidence type="ECO:0000256" key="4">
    <source>
        <dbReference type="SAM" id="Phobius"/>
    </source>
</evidence>
<dbReference type="EMBL" id="MTYJ01000010">
    <property type="protein sequence ID" value="OQV23702.1"/>
    <property type="molecule type" value="Genomic_DNA"/>
</dbReference>
<feature type="transmembrane region" description="Helical" evidence="4">
    <location>
        <begin position="692"/>
        <end position="714"/>
    </location>
</feature>
<gene>
    <name evidence="5" type="ORF">BV898_02438</name>
</gene>
<keyword evidence="5" id="KW-0378">Hydrolase</keyword>
<dbReference type="GO" id="GO:0004180">
    <property type="term" value="F:carboxypeptidase activity"/>
    <property type="evidence" value="ECO:0007669"/>
    <property type="project" value="UniProtKB-KW"/>
</dbReference>
<keyword evidence="2" id="KW-0732">Signal</keyword>
<comment type="caution">
    <text evidence="5">The sequence shown here is derived from an EMBL/GenBank/DDBJ whole genome shotgun (WGS) entry which is preliminary data.</text>
</comment>
<evidence type="ECO:0000313" key="5">
    <source>
        <dbReference type="EMBL" id="OQV23702.1"/>
    </source>
</evidence>
<keyword evidence="4" id="KW-1133">Transmembrane helix</keyword>
<dbReference type="PANTHER" id="PTHR45842">
    <property type="entry name" value="SYNAPTIC ADHESION-LIKE MOLECULE SALM"/>
    <property type="match status" value="1"/>
</dbReference>
<dbReference type="Gene3D" id="3.80.10.10">
    <property type="entry name" value="Ribonuclease Inhibitor"/>
    <property type="match status" value="2"/>
</dbReference>
<proteinExistence type="predicted"/>
<evidence type="ECO:0000256" key="1">
    <source>
        <dbReference type="ARBA" id="ARBA00022614"/>
    </source>
</evidence>
<keyword evidence="5" id="KW-0645">Protease</keyword>
<dbReference type="AlphaFoldDB" id="A0A1W0X8Q0"/>
<evidence type="ECO:0000313" key="6">
    <source>
        <dbReference type="Proteomes" id="UP000192578"/>
    </source>
</evidence>
<sequence>MPDTSKKRSEGSSIRRLFCGCISGTDQTSSEPMEEDKSIHFYSGIKDDCNYGFAGVECGSPLPHVYEEISEAEKGRLPLRYWKPHRSVPLVEPYEIIPIPTVGGPATRARTSRFDIRLSDPKMKSLFEEFLREHWVKDHAQAEGGETYGQSSNESGISVWNEEEEPRTGGASIDGSLPYCHLRVFLGLSFAMTTQVALGRDVAPHDHEAAQPTAPCLTSINFAKCNCDFIQRGYLVDCNNITWGELLQFFTAFGASSEALDIFVVLHDFSGDVDDHGFDRLEEQTLGKLAQHWKSLTITRASNVTALPNFLWATALEDIFLENLTQLSSKINDSVLPPNLSQLILDGINISQLAGWSLEGLSKLTHLEIIRYGSMNWAGRQYFTNVTTLTELHIVGGQLTGLTDSSLTGLENLQILNLSANGLKDLPGALLREMLDLEILDVSYNDLIAVPDGWLETNLELREFRARWNDIQSIPSEFFDNTQQLAQLDLTENYIHSIPAKLFKNTSKLSVLKLRDNNLASVMDGDFEHLTNLTDLDLGMNLLTSLPARAFRGLGRLVELNLTRNYIADIARDAFRDLHSVREIDLSHNRLTVLKKGMFTGLRHKLAKLDLSDNKINLVEPEALHGVNASVIDMAGSSFLCSCANILLKAYLTSPTLCVDPRDMTIHNLADIVADNCASSDEAFIKSRQEGLFFAGSVLFMATIFLLIGIVAVLSYRVSSRRVFYPSTYYDQENFTGSDFEIKTISTSL</sequence>
<protein>
    <submittedName>
        <fullName evidence="5">Carboxypeptidase N subunit 2</fullName>
    </submittedName>
</protein>
<dbReference type="InterPro" id="IPR003591">
    <property type="entry name" value="Leu-rich_rpt_typical-subtyp"/>
</dbReference>
<dbReference type="InterPro" id="IPR001611">
    <property type="entry name" value="Leu-rich_rpt"/>
</dbReference>
<dbReference type="PANTHER" id="PTHR45842:SF25">
    <property type="entry name" value="CARBOXYPEPTIDASE N SUBUNIT 2-LIKE"/>
    <property type="match status" value="1"/>
</dbReference>
<dbReference type="OrthoDB" id="27267at2759"/>
<keyword evidence="5" id="KW-0121">Carboxypeptidase</keyword>
<dbReference type="SUPFAM" id="SSF52058">
    <property type="entry name" value="L domain-like"/>
    <property type="match status" value="1"/>
</dbReference>